<keyword evidence="2" id="KW-0442">Lipid degradation</keyword>
<accession>A0AA38WN06</accession>
<evidence type="ECO:0000256" key="2">
    <source>
        <dbReference type="ARBA" id="ARBA00022963"/>
    </source>
</evidence>
<dbReference type="PANTHER" id="PTHR24185:SF1">
    <property type="entry name" value="CALCIUM-INDEPENDENT PHOSPHOLIPASE A2-GAMMA"/>
    <property type="match status" value="1"/>
</dbReference>
<evidence type="ECO:0000256" key="3">
    <source>
        <dbReference type="SAM" id="MobiDB-lite"/>
    </source>
</evidence>
<sequence>MELDETDPTIWLKLEAATNDYIHRNSAAFKNLSEKLLQNHNDEKLPVNLHSQQSCKAKLPNTGMTAKLFSATRENGPSLGWRRNVLLVKASNSPDPRRNVNHVHSLERFCFGTGIKISLVDVTSGTLKPVPGTSFPSPFSSPLLSGTFPFSTGKTDLIPHLSLDGNHTAKNPSPPESPTAPRKLSMPIRLLHEKLQTSPQVGVVHLALQNDTSGSIIRSKNPFSKHKNASKSMRSWQNDVYVIAEPSELADKFLQNVKYNFLSMLKGRRRRYMSEISNISTVADLVARRPCFQIGVVVHRYIGRQTQVIEDDQEIAAYMFHRTVPFMHLSPADVRWMVGGWRDRIIIYTGLYGPSPPLIKAFLDSGAKAVICPSADPHETQSTSSHGPCGLNEPKKAKFEIGVDEVEDEDVGAMSPTSDWEEIETTPGADGGMLIWDDDDEEDLAKFICQLYDSIHLGGARVDVALQHALAAHRKMRLYACGTPHLPYILLGCGTFPTTIREARTDLMWCTRWYLPLYYLSGEG</sequence>
<dbReference type="GO" id="GO:0004620">
    <property type="term" value="F:phospholipase activity"/>
    <property type="evidence" value="ECO:0007669"/>
    <property type="project" value="TreeGrafter"/>
</dbReference>
<gene>
    <name evidence="4" type="ORF">OSB04_002673</name>
</gene>
<comment type="caution">
    <text evidence="4">The sequence shown here is derived from an EMBL/GenBank/DDBJ whole genome shotgun (WGS) entry which is preliminary data.</text>
</comment>
<evidence type="ECO:0000256" key="1">
    <source>
        <dbReference type="ARBA" id="ARBA00022801"/>
    </source>
</evidence>
<keyword evidence="1" id="KW-0378">Hydrolase</keyword>
<dbReference type="Proteomes" id="UP001172457">
    <property type="component" value="Chromosome 1"/>
</dbReference>
<dbReference type="EMBL" id="JARYMX010000001">
    <property type="protein sequence ID" value="KAJ9566707.1"/>
    <property type="molecule type" value="Genomic_DNA"/>
</dbReference>
<feature type="region of interest" description="Disordered" evidence="3">
    <location>
        <begin position="163"/>
        <end position="182"/>
    </location>
</feature>
<dbReference type="GO" id="GO:0006631">
    <property type="term" value="P:fatty acid metabolic process"/>
    <property type="evidence" value="ECO:0007669"/>
    <property type="project" value="TreeGrafter"/>
</dbReference>
<dbReference type="AlphaFoldDB" id="A0AA38WN06"/>
<reference evidence="4" key="1">
    <citation type="submission" date="2023-03" db="EMBL/GenBank/DDBJ databases">
        <title>Chromosome-scale reference genome and RAD-based genetic map of yellow starthistle (Centaurea solstitialis) reveal putative structural variation and QTLs associated with invader traits.</title>
        <authorList>
            <person name="Reatini B."/>
            <person name="Cang F.A."/>
            <person name="Jiang Q."/>
            <person name="Mckibben M.T.W."/>
            <person name="Barker M.S."/>
            <person name="Rieseberg L.H."/>
            <person name="Dlugosch K.M."/>
        </authorList>
    </citation>
    <scope>NUCLEOTIDE SEQUENCE</scope>
    <source>
        <strain evidence="4">CAN-66</strain>
        <tissue evidence="4">Leaf</tissue>
    </source>
</reference>
<keyword evidence="5" id="KW-1185">Reference proteome</keyword>
<evidence type="ECO:0000313" key="5">
    <source>
        <dbReference type="Proteomes" id="UP001172457"/>
    </source>
</evidence>
<organism evidence="4 5">
    <name type="scientific">Centaurea solstitialis</name>
    <name type="common">yellow star-thistle</name>
    <dbReference type="NCBI Taxonomy" id="347529"/>
    <lineage>
        <taxon>Eukaryota</taxon>
        <taxon>Viridiplantae</taxon>
        <taxon>Streptophyta</taxon>
        <taxon>Embryophyta</taxon>
        <taxon>Tracheophyta</taxon>
        <taxon>Spermatophyta</taxon>
        <taxon>Magnoliopsida</taxon>
        <taxon>eudicotyledons</taxon>
        <taxon>Gunneridae</taxon>
        <taxon>Pentapetalae</taxon>
        <taxon>asterids</taxon>
        <taxon>campanulids</taxon>
        <taxon>Asterales</taxon>
        <taxon>Asteraceae</taxon>
        <taxon>Carduoideae</taxon>
        <taxon>Cardueae</taxon>
        <taxon>Centaureinae</taxon>
        <taxon>Centaurea</taxon>
    </lineage>
</organism>
<dbReference type="GO" id="GO:0016042">
    <property type="term" value="P:lipid catabolic process"/>
    <property type="evidence" value="ECO:0007669"/>
    <property type="project" value="UniProtKB-KW"/>
</dbReference>
<dbReference type="PANTHER" id="PTHR24185">
    <property type="entry name" value="CALCIUM-INDEPENDENT PHOSPHOLIPASE A2-GAMMA"/>
    <property type="match status" value="1"/>
</dbReference>
<keyword evidence="2" id="KW-0443">Lipid metabolism</keyword>
<name>A0AA38WN06_9ASTR</name>
<protein>
    <submittedName>
        <fullName evidence="4">Uncharacterized protein</fullName>
    </submittedName>
</protein>
<evidence type="ECO:0000313" key="4">
    <source>
        <dbReference type="EMBL" id="KAJ9566707.1"/>
    </source>
</evidence>
<proteinExistence type="predicted"/>
<dbReference type="GO" id="GO:0016020">
    <property type="term" value="C:membrane"/>
    <property type="evidence" value="ECO:0007669"/>
    <property type="project" value="TreeGrafter"/>
</dbReference>